<evidence type="ECO:0000259" key="1">
    <source>
        <dbReference type="PROSITE" id="PS50878"/>
    </source>
</evidence>
<keyword evidence="2" id="KW-0695">RNA-directed DNA polymerase</keyword>
<feature type="domain" description="Reverse transcriptase" evidence="1">
    <location>
        <begin position="314"/>
        <end position="570"/>
    </location>
</feature>
<dbReference type="STRING" id="50429.A0A2B4S4L0"/>
<dbReference type="AlphaFoldDB" id="A0A2B4S4L0"/>
<dbReference type="SUPFAM" id="SSF56672">
    <property type="entry name" value="DNA/RNA polymerases"/>
    <property type="match status" value="1"/>
</dbReference>
<dbReference type="PROSITE" id="PS50878">
    <property type="entry name" value="RT_POL"/>
    <property type="match status" value="1"/>
</dbReference>
<keyword evidence="2" id="KW-0808">Transferase</keyword>
<dbReference type="InterPro" id="IPR000477">
    <property type="entry name" value="RT_dom"/>
</dbReference>
<evidence type="ECO:0000313" key="3">
    <source>
        <dbReference type="Proteomes" id="UP000225706"/>
    </source>
</evidence>
<dbReference type="SUPFAM" id="SSF56219">
    <property type="entry name" value="DNase I-like"/>
    <property type="match status" value="1"/>
</dbReference>
<dbReference type="InterPro" id="IPR043502">
    <property type="entry name" value="DNA/RNA_pol_sf"/>
</dbReference>
<dbReference type="PANTHER" id="PTHR46670:SF3">
    <property type="entry name" value="ENDONUCLEASE_EXONUCLEASE_PHOSPHATASE DOMAIN-CONTAINING PROTEIN"/>
    <property type="match status" value="1"/>
</dbReference>
<evidence type="ECO:0000313" key="2">
    <source>
        <dbReference type="EMBL" id="PFX25634.1"/>
    </source>
</evidence>
<protein>
    <submittedName>
        <fullName evidence="2">RNA-directed DNA polymerase from mobile element jockey</fullName>
    </submittedName>
</protein>
<dbReference type="Pfam" id="PF00078">
    <property type="entry name" value="RVT_1"/>
    <property type="match status" value="1"/>
</dbReference>
<dbReference type="Gene3D" id="3.60.10.10">
    <property type="entry name" value="Endonuclease/exonuclease/phosphatase"/>
    <property type="match status" value="1"/>
</dbReference>
<keyword evidence="2" id="KW-0548">Nucleotidyltransferase</keyword>
<dbReference type="GO" id="GO:0003964">
    <property type="term" value="F:RNA-directed DNA polymerase activity"/>
    <property type="evidence" value="ECO:0007669"/>
    <property type="project" value="UniProtKB-KW"/>
</dbReference>
<accession>A0A2B4S4L0</accession>
<dbReference type="InterPro" id="IPR036691">
    <property type="entry name" value="Endo/exonu/phosph_ase_sf"/>
</dbReference>
<name>A0A2B4S4L0_STYPI</name>
<dbReference type="PANTHER" id="PTHR46670">
    <property type="entry name" value="ENDO/EXONUCLEASE/PHOSPHATASE DOMAIN-CONTAINING PROTEIN"/>
    <property type="match status" value="1"/>
</dbReference>
<gene>
    <name evidence="2" type="primary">jockey\pol</name>
    <name evidence="2" type="ORF">AWC38_SpisGene9711</name>
</gene>
<reference evidence="3" key="1">
    <citation type="journal article" date="2017" name="bioRxiv">
        <title>Comparative analysis of the genomes of Stylophora pistillata and Acropora digitifera provides evidence for extensive differences between species of corals.</title>
        <authorList>
            <person name="Voolstra C.R."/>
            <person name="Li Y."/>
            <person name="Liew Y.J."/>
            <person name="Baumgarten S."/>
            <person name="Zoccola D."/>
            <person name="Flot J.-F."/>
            <person name="Tambutte S."/>
            <person name="Allemand D."/>
            <person name="Aranda M."/>
        </authorList>
    </citation>
    <scope>NUCLEOTIDE SEQUENCE [LARGE SCALE GENOMIC DNA]</scope>
</reference>
<dbReference type="OrthoDB" id="10067563at2759"/>
<proteinExistence type="predicted"/>
<sequence length="592" mass="66931">MCHELLLICGDFNIHVDVPSDADTIQFKDLLNSMGLVQHVKRPTHIHGHKLDLIITRQGDDIVEGEPLPGSYFSDHATVICKLSVVKPPLRIKHAEYRKLRSIDIAKLKEVIGNSQPYLDPPNDLYMLVDCSNTTLRSLLDADAPVCSRHVFTRPRPPWFNKDIIQARTDRRKAERGWRASGLQADLVVFKAKHNYVTLLMNEARSTYYKEFIDKNSSDQSKLFWASKSLLNLQADKSLPPHTDASVLANEIGEYFIHKIVAIRSKLAGETVSPRVTVQVPHGSSSDDLVMLSEFQTLSEEAELLLVISRMVNTSLEKGYFADDRKRAVVHPLLKKSGLQLINKNFRPVSNLQFMSKLTEKVVAVHLQEHMLVNGLFPELQSAYRQHHSMETALLKVKNDLLMAMDKGQVTPLVLLGLSFAFDTVDHEILLERLRSTIGLRGKVLSWFDSYHKGRSQQVSINGTLSNPFNLNCGVPQGLCLGLLLFTIYVSKLFQILKQHLPSVHTYADNTQLYLSFKPSDSSSEVDAVSAMQKCICDVQAWLREDQLLLNDDKTKFLIIELLLWTGIKKGPPRKLKFPVNSDLIEEAKKLL</sequence>
<dbReference type="Proteomes" id="UP000225706">
    <property type="component" value="Unassembled WGS sequence"/>
</dbReference>
<dbReference type="EMBL" id="LSMT01000146">
    <property type="protein sequence ID" value="PFX25634.1"/>
    <property type="molecule type" value="Genomic_DNA"/>
</dbReference>
<keyword evidence="3" id="KW-1185">Reference proteome</keyword>
<comment type="caution">
    <text evidence="2">The sequence shown here is derived from an EMBL/GenBank/DDBJ whole genome shotgun (WGS) entry which is preliminary data.</text>
</comment>
<organism evidence="2 3">
    <name type="scientific">Stylophora pistillata</name>
    <name type="common">Smooth cauliflower coral</name>
    <dbReference type="NCBI Taxonomy" id="50429"/>
    <lineage>
        <taxon>Eukaryota</taxon>
        <taxon>Metazoa</taxon>
        <taxon>Cnidaria</taxon>
        <taxon>Anthozoa</taxon>
        <taxon>Hexacorallia</taxon>
        <taxon>Scleractinia</taxon>
        <taxon>Astrocoeniina</taxon>
        <taxon>Pocilloporidae</taxon>
        <taxon>Stylophora</taxon>
    </lineage>
</organism>